<dbReference type="EMBL" id="VIWO01000001">
    <property type="protein sequence ID" value="TWF44471.1"/>
    <property type="molecule type" value="Genomic_DNA"/>
</dbReference>
<evidence type="ECO:0000313" key="1">
    <source>
        <dbReference type="EMBL" id="TWF44471.1"/>
    </source>
</evidence>
<name>A0A561Q278_9BACT</name>
<accession>A0A561Q278</accession>
<reference evidence="1 2" key="1">
    <citation type="submission" date="2019-06" db="EMBL/GenBank/DDBJ databases">
        <title>Sorghum-associated microbial communities from plants grown in Nebraska, USA.</title>
        <authorList>
            <person name="Schachtman D."/>
        </authorList>
    </citation>
    <scope>NUCLEOTIDE SEQUENCE [LARGE SCALE GENOMIC DNA]</scope>
    <source>
        <strain evidence="1 2">1209</strain>
    </source>
</reference>
<protein>
    <submittedName>
        <fullName evidence="1">Uncharacterized protein</fullName>
    </submittedName>
</protein>
<comment type="caution">
    <text evidence="1">The sequence shown here is derived from an EMBL/GenBank/DDBJ whole genome shotgun (WGS) entry which is preliminary data.</text>
</comment>
<dbReference type="Proteomes" id="UP000320811">
    <property type="component" value="Unassembled WGS sequence"/>
</dbReference>
<keyword evidence="2" id="KW-1185">Reference proteome</keyword>
<organism evidence="1 2">
    <name type="scientific">Chitinophaga polysaccharea</name>
    <dbReference type="NCBI Taxonomy" id="1293035"/>
    <lineage>
        <taxon>Bacteria</taxon>
        <taxon>Pseudomonadati</taxon>
        <taxon>Bacteroidota</taxon>
        <taxon>Chitinophagia</taxon>
        <taxon>Chitinophagales</taxon>
        <taxon>Chitinophagaceae</taxon>
        <taxon>Chitinophaga</taxon>
    </lineage>
</organism>
<proteinExistence type="predicted"/>
<evidence type="ECO:0000313" key="2">
    <source>
        <dbReference type="Proteomes" id="UP000320811"/>
    </source>
</evidence>
<sequence>MHTAIKNSLLHTKTIAHHKVSVFLHVRDDGLLKGSAITAGNVRRVQLRDLWKQPA</sequence>
<dbReference type="AlphaFoldDB" id="A0A561Q278"/>
<gene>
    <name evidence="1" type="ORF">FHW36_101391</name>
</gene>